<evidence type="ECO:0000313" key="1">
    <source>
        <dbReference type="EMBL" id="MBG0565911.1"/>
    </source>
</evidence>
<keyword evidence="2" id="KW-1185">Reference proteome</keyword>
<sequence length="129" mass="14259">MKCAGAVPILGRVTDKRTVRVTVRGSFDGLTDAQKAELIAAGDQHSDILAVQYTEQGHLTYDLKARPFFTFRFAEQVAEEKDVARVTARAEAKAAAWMTERGYGFKRLTSQTVDMSEVPLGPRGRRLQG</sequence>
<dbReference type="InterPro" id="IPR045778">
    <property type="entry name" value="DUF6204"/>
</dbReference>
<gene>
    <name evidence="1" type="ORF">I4J89_31130</name>
</gene>
<dbReference type="AlphaFoldDB" id="A0A931CER4"/>
<accession>A0A931CER4</accession>
<comment type="caution">
    <text evidence="1">The sequence shown here is derived from an EMBL/GenBank/DDBJ whole genome shotgun (WGS) entry which is preliminary data.</text>
</comment>
<protein>
    <submittedName>
        <fullName evidence="1">Uncharacterized protein</fullName>
    </submittedName>
</protein>
<dbReference type="EMBL" id="JADQTO010000017">
    <property type="protein sequence ID" value="MBG0565911.1"/>
    <property type="molecule type" value="Genomic_DNA"/>
</dbReference>
<name>A0A931CER4_9ACTN</name>
<proteinExistence type="predicted"/>
<organism evidence="1 2">
    <name type="scientific">Actinoplanes aureus</name>
    <dbReference type="NCBI Taxonomy" id="2792083"/>
    <lineage>
        <taxon>Bacteria</taxon>
        <taxon>Bacillati</taxon>
        <taxon>Actinomycetota</taxon>
        <taxon>Actinomycetes</taxon>
        <taxon>Micromonosporales</taxon>
        <taxon>Micromonosporaceae</taxon>
        <taxon>Actinoplanes</taxon>
    </lineage>
</organism>
<dbReference type="Proteomes" id="UP000598146">
    <property type="component" value="Unassembled WGS sequence"/>
</dbReference>
<dbReference type="Pfam" id="PF19707">
    <property type="entry name" value="DUF6204"/>
    <property type="match status" value="1"/>
</dbReference>
<reference evidence="1" key="1">
    <citation type="submission" date="2020-11" db="EMBL/GenBank/DDBJ databases">
        <title>Isolation and identification of active actinomycetes.</title>
        <authorList>
            <person name="Sun X."/>
        </authorList>
    </citation>
    <scope>NUCLEOTIDE SEQUENCE</scope>
    <source>
        <strain evidence="1">NEAU-A11</strain>
    </source>
</reference>
<evidence type="ECO:0000313" key="2">
    <source>
        <dbReference type="Proteomes" id="UP000598146"/>
    </source>
</evidence>